<dbReference type="InterPro" id="IPR016069">
    <property type="entry name" value="Translin_C"/>
</dbReference>
<dbReference type="GO" id="GO:0005634">
    <property type="term" value="C:nucleus"/>
    <property type="evidence" value="ECO:0007669"/>
    <property type="project" value="UniProtKB-SubCell"/>
</dbReference>
<dbReference type="PANTHER" id="PTHR10741">
    <property type="entry name" value="TRANSLIN AND TRANSLIN ASSOCIATED PROTEIN X"/>
    <property type="match status" value="1"/>
</dbReference>
<dbReference type="Gene3D" id="1.20.58.200">
    <property type="entry name" value="Translin, domain 2"/>
    <property type="match status" value="1"/>
</dbReference>
<evidence type="ECO:0000256" key="5">
    <source>
        <dbReference type="ARBA" id="ARBA00023242"/>
    </source>
</evidence>
<dbReference type="CDD" id="cd14820">
    <property type="entry name" value="TRAX"/>
    <property type="match status" value="1"/>
</dbReference>
<dbReference type="GO" id="GO:0005737">
    <property type="term" value="C:cytoplasm"/>
    <property type="evidence" value="ECO:0007669"/>
    <property type="project" value="UniProtKB-SubCell"/>
</dbReference>
<dbReference type="Proteomes" id="UP000076761">
    <property type="component" value="Unassembled WGS sequence"/>
</dbReference>
<dbReference type="InterPro" id="IPR036081">
    <property type="entry name" value="Translin_sf"/>
</dbReference>
<comment type="similarity">
    <text evidence="3">Belongs to the translin family.</text>
</comment>
<proteinExistence type="inferred from homology"/>
<dbReference type="Gene3D" id="1.20.58.190">
    <property type="entry name" value="Translin, domain 1"/>
    <property type="match status" value="1"/>
</dbReference>
<dbReference type="GO" id="GO:0043565">
    <property type="term" value="F:sequence-specific DNA binding"/>
    <property type="evidence" value="ECO:0007669"/>
    <property type="project" value="InterPro"/>
</dbReference>
<organism evidence="6 7">
    <name type="scientific">Neolentinus lepideus HHB14362 ss-1</name>
    <dbReference type="NCBI Taxonomy" id="1314782"/>
    <lineage>
        <taxon>Eukaryota</taxon>
        <taxon>Fungi</taxon>
        <taxon>Dikarya</taxon>
        <taxon>Basidiomycota</taxon>
        <taxon>Agaricomycotina</taxon>
        <taxon>Agaricomycetes</taxon>
        <taxon>Gloeophyllales</taxon>
        <taxon>Gloeophyllaceae</taxon>
        <taxon>Neolentinus</taxon>
    </lineage>
</organism>
<dbReference type="Pfam" id="PF01997">
    <property type="entry name" value="Translin"/>
    <property type="match status" value="1"/>
</dbReference>
<dbReference type="SUPFAM" id="SSF74784">
    <property type="entry name" value="Translin"/>
    <property type="match status" value="1"/>
</dbReference>
<dbReference type="InterPro" id="IPR016068">
    <property type="entry name" value="Translin_N"/>
</dbReference>
<evidence type="ECO:0000256" key="3">
    <source>
        <dbReference type="ARBA" id="ARBA00005902"/>
    </source>
</evidence>
<evidence type="ECO:0000313" key="7">
    <source>
        <dbReference type="Proteomes" id="UP000076761"/>
    </source>
</evidence>
<gene>
    <name evidence="6" type="ORF">NEOLEDRAFT_1159113</name>
</gene>
<dbReference type="EMBL" id="KV425642">
    <property type="protein sequence ID" value="KZT19392.1"/>
    <property type="molecule type" value="Genomic_DNA"/>
</dbReference>
<sequence length="277" mass="32178">MSASQFDSLRTKDAIVDLFDHFRDELDQQNDRRERLIKSSRDITNLSKKYIFLLHRIATEDTQDDLQLRAMRAVEQARPKLRDIQNIFASMKPELVGDLYWKHQKSISPGLQEYIEALSFSHYLEYGTLVSFADVQESMSDDDGPYFPLTISDYLLGLSDLTGELMRFAISAISRRGGRTKANEICTFVRRCKADFEGMCPRVRGLSKKQHVTNQSLQKIEDAAYTIAIRSSEYDLPDDILDDIVARCISGYDTRHQNYDRQPERWKDGEEDEDEYF</sequence>
<keyword evidence="5" id="KW-0539">Nucleus</keyword>
<dbReference type="InterPro" id="IPR002848">
    <property type="entry name" value="Translin_fam"/>
</dbReference>
<dbReference type="OrthoDB" id="31005at2759"/>
<dbReference type="AlphaFoldDB" id="A0A165NAQ7"/>
<comment type="subcellular location">
    <subcellularLocation>
        <location evidence="2">Cytoplasm</location>
    </subcellularLocation>
    <subcellularLocation>
        <location evidence="1">Nucleus</location>
    </subcellularLocation>
</comment>
<evidence type="ECO:0000256" key="1">
    <source>
        <dbReference type="ARBA" id="ARBA00004123"/>
    </source>
</evidence>
<dbReference type="STRING" id="1314782.A0A165NAQ7"/>
<dbReference type="FunCoup" id="A0A165NAQ7">
    <property type="interactions" value="470"/>
</dbReference>
<reference evidence="6 7" key="1">
    <citation type="journal article" date="2016" name="Mol. Biol. Evol.">
        <title>Comparative Genomics of Early-Diverging Mushroom-Forming Fungi Provides Insights into the Origins of Lignocellulose Decay Capabilities.</title>
        <authorList>
            <person name="Nagy L.G."/>
            <person name="Riley R."/>
            <person name="Tritt A."/>
            <person name="Adam C."/>
            <person name="Daum C."/>
            <person name="Floudas D."/>
            <person name="Sun H."/>
            <person name="Yadav J.S."/>
            <person name="Pangilinan J."/>
            <person name="Larsson K.H."/>
            <person name="Matsuura K."/>
            <person name="Barry K."/>
            <person name="Labutti K."/>
            <person name="Kuo R."/>
            <person name="Ohm R.A."/>
            <person name="Bhattacharya S.S."/>
            <person name="Shirouzu T."/>
            <person name="Yoshinaga Y."/>
            <person name="Martin F.M."/>
            <person name="Grigoriev I.V."/>
            <person name="Hibbett D.S."/>
        </authorList>
    </citation>
    <scope>NUCLEOTIDE SEQUENCE [LARGE SCALE GENOMIC DNA]</scope>
    <source>
        <strain evidence="6 7">HHB14362 ss-1</strain>
    </source>
</reference>
<evidence type="ECO:0000256" key="2">
    <source>
        <dbReference type="ARBA" id="ARBA00004496"/>
    </source>
</evidence>
<evidence type="ECO:0000313" key="6">
    <source>
        <dbReference type="EMBL" id="KZT19392.1"/>
    </source>
</evidence>
<evidence type="ECO:0000256" key="4">
    <source>
        <dbReference type="ARBA" id="ARBA00022490"/>
    </source>
</evidence>
<accession>A0A165NAQ7</accession>
<keyword evidence="7" id="KW-1185">Reference proteome</keyword>
<dbReference type="InParanoid" id="A0A165NAQ7"/>
<keyword evidence="4" id="KW-0963">Cytoplasm</keyword>
<name>A0A165NAQ7_9AGAM</name>
<protein>
    <submittedName>
        <fullName evidence="6">Translin</fullName>
    </submittedName>
</protein>